<proteinExistence type="predicted"/>
<organism evidence="2 3">
    <name type="scientific">Brassica cretica</name>
    <name type="common">Mustard</name>
    <dbReference type="NCBI Taxonomy" id="69181"/>
    <lineage>
        <taxon>Eukaryota</taxon>
        <taxon>Viridiplantae</taxon>
        <taxon>Streptophyta</taxon>
        <taxon>Embryophyta</taxon>
        <taxon>Tracheophyta</taxon>
        <taxon>Spermatophyta</taxon>
        <taxon>Magnoliopsida</taxon>
        <taxon>eudicotyledons</taxon>
        <taxon>Gunneridae</taxon>
        <taxon>Pentapetalae</taxon>
        <taxon>rosids</taxon>
        <taxon>malvids</taxon>
        <taxon>Brassicales</taxon>
        <taxon>Brassicaceae</taxon>
        <taxon>Brassiceae</taxon>
        <taxon>Brassica</taxon>
    </lineage>
</organism>
<keyword evidence="3" id="KW-1185">Reference proteome</keyword>
<dbReference type="Proteomes" id="UP000266723">
    <property type="component" value="Unassembled WGS sequence"/>
</dbReference>
<dbReference type="EMBL" id="QGKV02000759">
    <property type="protein sequence ID" value="KAF3563897.1"/>
    <property type="molecule type" value="Genomic_DNA"/>
</dbReference>
<feature type="compositionally biased region" description="Basic and acidic residues" evidence="1">
    <location>
        <begin position="1"/>
        <end position="16"/>
    </location>
</feature>
<sequence>MKGDEKWKSLSRDESGPGKGIEFLQTPGKTLASESPLEGTPVSRIPAGRNPGSPLRSTPGPVPRTAPSPRGNEKLPIGRIFHISE</sequence>
<protein>
    <submittedName>
        <fullName evidence="2">Uncharacterized protein</fullName>
    </submittedName>
</protein>
<reference evidence="2 3" key="1">
    <citation type="journal article" date="2020" name="BMC Genomics">
        <title>Intraspecific diversification of the crop wild relative Brassica cretica Lam. using demographic model selection.</title>
        <authorList>
            <person name="Kioukis A."/>
            <person name="Michalopoulou V.A."/>
            <person name="Briers L."/>
            <person name="Pirintsos S."/>
            <person name="Studholme D.J."/>
            <person name="Pavlidis P."/>
            <person name="Sarris P.F."/>
        </authorList>
    </citation>
    <scope>NUCLEOTIDE SEQUENCE [LARGE SCALE GENOMIC DNA]</scope>
    <source>
        <strain evidence="3">cv. PFS-1207/04</strain>
    </source>
</reference>
<evidence type="ECO:0000256" key="1">
    <source>
        <dbReference type="SAM" id="MobiDB-lite"/>
    </source>
</evidence>
<evidence type="ECO:0000313" key="3">
    <source>
        <dbReference type="Proteomes" id="UP000266723"/>
    </source>
</evidence>
<evidence type="ECO:0000313" key="2">
    <source>
        <dbReference type="EMBL" id="KAF3563897.1"/>
    </source>
</evidence>
<gene>
    <name evidence="2" type="ORF">DY000_02016531</name>
</gene>
<comment type="caution">
    <text evidence="2">The sequence shown here is derived from an EMBL/GenBank/DDBJ whole genome shotgun (WGS) entry which is preliminary data.</text>
</comment>
<feature type="region of interest" description="Disordered" evidence="1">
    <location>
        <begin position="1"/>
        <end position="85"/>
    </location>
</feature>
<accession>A0ABQ7CWX8</accession>
<name>A0ABQ7CWX8_BRACR</name>